<evidence type="ECO:0000313" key="5">
    <source>
        <dbReference type="EMBL" id="QDV74655.1"/>
    </source>
</evidence>
<dbReference type="RefSeq" id="WP_145113248.1">
    <property type="nucleotide sequence ID" value="NZ_CP036349.1"/>
</dbReference>
<protein>
    <submittedName>
        <fullName evidence="5">Alkaline phosphatase</fullName>
        <ecNumber evidence="5">3.1.3.1</ecNumber>
    </submittedName>
</protein>
<evidence type="ECO:0000256" key="2">
    <source>
        <dbReference type="ARBA" id="ARBA00023157"/>
    </source>
</evidence>
<name>A0A518KA34_9BACT</name>
<dbReference type="Proteomes" id="UP000316426">
    <property type="component" value="Chromosome"/>
</dbReference>
<keyword evidence="2" id="KW-1015">Disulfide bond</keyword>
<gene>
    <name evidence="5" type="primary">phoA_1</name>
    <name evidence="5" type="ORF">Spa11_28620</name>
</gene>
<proteinExistence type="predicted"/>
<dbReference type="SMART" id="SM00560">
    <property type="entry name" value="LamGL"/>
    <property type="match status" value="1"/>
</dbReference>
<dbReference type="EC" id="3.1.3.1" evidence="5"/>
<dbReference type="PROSITE" id="PS50853">
    <property type="entry name" value="FN3"/>
    <property type="match status" value="1"/>
</dbReference>
<organism evidence="5 6">
    <name type="scientific">Botrimarina mediterranea</name>
    <dbReference type="NCBI Taxonomy" id="2528022"/>
    <lineage>
        <taxon>Bacteria</taxon>
        <taxon>Pseudomonadati</taxon>
        <taxon>Planctomycetota</taxon>
        <taxon>Planctomycetia</taxon>
        <taxon>Pirellulales</taxon>
        <taxon>Lacipirellulaceae</taxon>
        <taxon>Botrimarina</taxon>
    </lineage>
</organism>
<dbReference type="SUPFAM" id="SSF49363">
    <property type="entry name" value="Purple acid phosphatase, N-terminal domain"/>
    <property type="match status" value="1"/>
</dbReference>
<evidence type="ECO:0000256" key="3">
    <source>
        <dbReference type="SAM" id="SignalP"/>
    </source>
</evidence>
<dbReference type="GO" id="GO:0003993">
    <property type="term" value="F:acid phosphatase activity"/>
    <property type="evidence" value="ECO:0007669"/>
    <property type="project" value="InterPro"/>
</dbReference>
<evidence type="ECO:0000256" key="1">
    <source>
        <dbReference type="ARBA" id="ARBA00022729"/>
    </source>
</evidence>
<dbReference type="SUPFAM" id="SSF56300">
    <property type="entry name" value="Metallo-dependent phosphatases"/>
    <property type="match status" value="1"/>
</dbReference>
<dbReference type="KEGG" id="bmei:Spa11_28620"/>
<feature type="domain" description="Fibronectin type-III" evidence="4">
    <location>
        <begin position="252"/>
        <end position="339"/>
    </location>
</feature>
<dbReference type="Pfam" id="PF00149">
    <property type="entry name" value="Metallophos"/>
    <property type="match status" value="1"/>
</dbReference>
<feature type="chain" id="PRO_5021823862" evidence="3">
    <location>
        <begin position="24"/>
        <end position="609"/>
    </location>
</feature>
<evidence type="ECO:0000259" key="4">
    <source>
        <dbReference type="PROSITE" id="PS50853"/>
    </source>
</evidence>
<keyword evidence="5" id="KW-0378">Hydrolase</keyword>
<feature type="signal peptide" evidence="3">
    <location>
        <begin position="1"/>
        <end position="23"/>
    </location>
</feature>
<keyword evidence="1 3" id="KW-0732">Signal</keyword>
<dbReference type="InterPro" id="IPR004843">
    <property type="entry name" value="Calcineurin-like_PHP"/>
</dbReference>
<dbReference type="Gene3D" id="2.60.40.380">
    <property type="entry name" value="Purple acid phosphatase-like, N-terminal"/>
    <property type="match status" value="1"/>
</dbReference>
<dbReference type="InterPro" id="IPR003961">
    <property type="entry name" value="FN3_dom"/>
</dbReference>
<dbReference type="Pfam" id="PF13385">
    <property type="entry name" value="Laminin_G_3"/>
    <property type="match status" value="1"/>
</dbReference>
<dbReference type="InterPro" id="IPR006558">
    <property type="entry name" value="LamG-like"/>
</dbReference>
<keyword evidence="6" id="KW-1185">Reference proteome</keyword>
<dbReference type="InterPro" id="IPR039331">
    <property type="entry name" value="PAPs-like"/>
</dbReference>
<dbReference type="Pfam" id="PF16656">
    <property type="entry name" value="Pur_ac_phosph_N"/>
    <property type="match status" value="1"/>
</dbReference>
<sequence length="609" mass="67432" precursor="true">MIELLRPSCVLIIAALFATSAEAHQGPDPVAHWSFNPRNVVDGVVKASLGPAIKLPTGAKVVADGPGHALDMTGDGSAWATSAPVESKELPRESLTVAAWVSIDEAEAEGGVIGTVGSEGQSGWRLGYDDKAFTFRLRTGDGETVLVGTRPYSKGRWFHVVGVYDGERAELYVNGKLDAEARVSGGDLQYGDETRYVLGSTGGPSGASLRGRLWEVSVYDLAARSEWVTHAFDHLKGLVNLQRDARSDALTMVVEPYLQYGTTDGMTVMWQTTQPGTSIVYFGETDQCEQSVSSDDADIHEVRIEGLEPATMYFYRVETTNDAGQKVASGVSTLTTAVQPGTPFAYAVISDTQYNPVVSGKLSEHAWAQRPSFVLHSGDLVDTGTNDSHWTQHFFPGMQPLISRVPFYSVLGNHEQNASNYYEYVSVPAPEYYYEFRYGDAHFFMIDTNRNVGPDSEQYRWLEEKLASSDAKWKFASHHHPPYSSDEDDYGNLWKQNKSARGDLRARQLSPLYEKYGVDIVWTGHIHSYERTWPVKEEAAVAKDGPIYMVVGGGGGNLESPGPYRPFFQNQVRRTHHYVMVHINGPTLELRSYDLDDHLFDTVRIEKAE</sequence>
<dbReference type="AlphaFoldDB" id="A0A518KA34"/>
<dbReference type="Gene3D" id="3.60.21.10">
    <property type="match status" value="1"/>
</dbReference>
<dbReference type="CDD" id="cd00063">
    <property type="entry name" value="FN3"/>
    <property type="match status" value="1"/>
</dbReference>
<dbReference type="InterPro" id="IPR008963">
    <property type="entry name" value="Purple_acid_Pase-like_N"/>
</dbReference>
<dbReference type="InterPro" id="IPR013320">
    <property type="entry name" value="ConA-like_dom_sf"/>
</dbReference>
<dbReference type="Gene3D" id="2.60.120.200">
    <property type="match status" value="1"/>
</dbReference>
<reference evidence="5 6" key="1">
    <citation type="submission" date="2019-02" db="EMBL/GenBank/DDBJ databases">
        <title>Deep-cultivation of Planctomycetes and their phenomic and genomic characterization uncovers novel biology.</title>
        <authorList>
            <person name="Wiegand S."/>
            <person name="Jogler M."/>
            <person name="Boedeker C."/>
            <person name="Pinto D."/>
            <person name="Vollmers J."/>
            <person name="Rivas-Marin E."/>
            <person name="Kohn T."/>
            <person name="Peeters S.H."/>
            <person name="Heuer A."/>
            <person name="Rast P."/>
            <person name="Oberbeckmann S."/>
            <person name="Bunk B."/>
            <person name="Jeske O."/>
            <person name="Meyerdierks A."/>
            <person name="Storesund J.E."/>
            <person name="Kallscheuer N."/>
            <person name="Luecker S."/>
            <person name="Lage O.M."/>
            <person name="Pohl T."/>
            <person name="Merkel B.J."/>
            <person name="Hornburger P."/>
            <person name="Mueller R.-W."/>
            <person name="Bruemmer F."/>
            <person name="Labrenz M."/>
            <person name="Spormann A.M."/>
            <person name="Op den Camp H."/>
            <person name="Overmann J."/>
            <person name="Amann R."/>
            <person name="Jetten M.S.M."/>
            <person name="Mascher T."/>
            <person name="Medema M.H."/>
            <person name="Devos D.P."/>
            <person name="Kaster A.-K."/>
            <person name="Ovreas L."/>
            <person name="Rohde M."/>
            <person name="Galperin M.Y."/>
            <person name="Jogler C."/>
        </authorList>
    </citation>
    <scope>NUCLEOTIDE SEQUENCE [LARGE SCALE GENOMIC DNA]</scope>
    <source>
        <strain evidence="5 6">Spa11</strain>
    </source>
</reference>
<dbReference type="EMBL" id="CP036349">
    <property type="protein sequence ID" value="QDV74655.1"/>
    <property type="molecule type" value="Genomic_DNA"/>
</dbReference>
<dbReference type="SUPFAM" id="SSF49899">
    <property type="entry name" value="Concanavalin A-like lectins/glucanases"/>
    <property type="match status" value="1"/>
</dbReference>
<dbReference type="InterPro" id="IPR015914">
    <property type="entry name" value="PAPs_N"/>
</dbReference>
<evidence type="ECO:0000313" key="6">
    <source>
        <dbReference type="Proteomes" id="UP000316426"/>
    </source>
</evidence>
<dbReference type="PANTHER" id="PTHR22953">
    <property type="entry name" value="ACID PHOSPHATASE RELATED"/>
    <property type="match status" value="1"/>
</dbReference>
<accession>A0A518KA34</accession>
<dbReference type="GO" id="GO:0046872">
    <property type="term" value="F:metal ion binding"/>
    <property type="evidence" value="ECO:0007669"/>
    <property type="project" value="InterPro"/>
</dbReference>
<dbReference type="PANTHER" id="PTHR22953:SF153">
    <property type="entry name" value="PURPLE ACID PHOSPHATASE"/>
    <property type="match status" value="1"/>
</dbReference>
<dbReference type="InterPro" id="IPR029052">
    <property type="entry name" value="Metallo-depent_PP-like"/>
</dbReference>
<dbReference type="GO" id="GO:0004035">
    <property type="term" value="F:alkaline phosphatase activity"/>
    <property type="evidence" value="ECO:0007669"/>
    <property type="project" value="UniProtKB-EC"/>
</dbReference>